<protein>
    <submittedName>
        <fullName evidence="1">Uncharacterized protein</fullName>
    </submittedName>
</protein>
<dbReference type="EMBL" id="HBUF01031934">
    <property type="protein sequence ID" value="CAG6615101.1"/>
    <property type="molecule type" value="Transcribed_RNA"/>
</dbReference>
<dbReference type="EMBL" id="HBUF01668079">
    <property type="protein sequence ID" value="CAG6790069.1"/>
    <property type="molecule type" value="Transcribed_RNA"/>
</dbReference>
<dbReference type="EMBL" id="HBUF01668081">
    <property type="protein sequence ID" value="CAG6790074.1"/>
    <property type="molecule type" value="Transcribed_RNA"/>
</dbReference>
<proteinExistence type="predicted"/>
<dbReference type="EMBL" id="HBUF01197983">
    <property type="protein sequence ID" value="CAG6660811.1"/>
    <property type="molecule type" value="Transcribed_RNA"/>
</dbReference>
<dbReference type="EMBL" id="HBUF01197984">
    <property type="protein sequence ID" value="CAG6660813.1"/>
    <property type="molecule type" value="Transcribed_RNA"/>
</dbReference>
<accession>A0A8D8YGN0</accession>
<name>A0A8D8YGN0_9HEMI</name>
<dbReference type="EMBL" id="HBUF01376193">
    <property type="protein sequence ID" value="CAG6728413.1"/>
    <property type="molecule type" value="Transcribed_RNA"/>
</dbReference>
<dbReference type="EMBL" id="HBUF01031935">
    <property type="protein sequence ID" value="CAG6615103.1"/>
    <property type="molecule type" value="Transcribed_RNA"/>
</dbReference>
<dbReference type="EMBL" id="HBUF01197986">
    <property type="protein sequence ID" value="CAG6660817.1"/>
    <property type="molecule type" value="Transcribed_RNA"/>
</dbReference>
<sequence length="452" mass="50791">MRVKFQDEEFIPAVSTGKYIVVTQHFDSPVLDNVDMESPPYLFPNSYHFHTLQVPQATLRSPSRLKYPQYQFFPDPQIQLLQQTPTKSILRKSSYPVMKAPTKTSRSSYSERGIRAFDWSRNDIFSKSFDLPDQEADSITSGASNTATDHEQLVNLAQENASEQKRSSIINIYENRIADLEFYWTDSDSEPLFTAPQSPMSIMSNYLDAESNVQTPVEDRSLSSSNTLDTNKNVLYSPNSSLNISNDNERHLLLTALSSLDSNDNFKLPSLNTPSPESEVSCPIFTFADIHAAPTELTKKIQELSLEMDNSKQTYSPLSTLKKFQNQGESEAKLTEYVIEFSSDSSKTNDEDTDLDFSFIDSLTENSSELVADKSAKSEYYSESVNMSQSETDSSKYITVNVSDRTQNDVSNISTSSNMVTCRSEDSLHEIPIAILEQPSDQDQSLSSCCPL</sequence>
<organism evidence="1">
    <name type="scientific">Cacopsylla melanoneura</name>
    <dbReference type="NCBI Taxonomy" id="428564"/>
    <lineage>
        <taxon>Eukaryota</taxon>
        <taxon>Metazoa</taxon>
        <taxon>Ecdysozoa</taxon>
        <taxon>Arthropoda</taxon>
        <taxon>Hexapoda</taxon>
        <taxon>Insecta</taxon>
        <taxon>Pterygota</taxon>
        <taxon>Neoptera</taxon>
        <taxon>Paraneoptera</taxon>
        <taxon>Hemiptera</taxon>
        <taxon>Sternorrhyncha</taxon>
        <taxon>Psylloidea</taxon>
        <taxon>Psyllidae</taxon>
        <taxon>Psyllinae</taxon>
        <taxon>Cacopsylla</taxon>
    </lineage>
</organism>
<dbReference type="EMBL" id="HBUF01668080">
    <property type="protein sequence ID" value="CAG6790071.1"/>
    <property type="molecule type" value="Transcribed_RNA"/>
</dbReference>
<evidence type="ECO:0000313" key="1">
    <source>
        <dbReference type="EMBL" id="CAG6728410.1"/>
    </source>
</evidence>
<dbReference type="EMBL" id="HBUF01668082">
    <property type="protein sequence ID" value="CAG6790077.1"/>
    <property type="molecule type" value="Transcribed_RNA"/>
</dbReference>
<dbReference type="AlphaFoldDB" id="A0A8D8YGN0"/>
<dbReference type="EMBL" id="HBUF01197987">
    <property type="protein sequence ID" value="CAG6660819.1"/>
    <property type="molecule type" value="Transcribed_RNA"/>
</dbReference>
<reference evidence="1" key="1">
    <citation type="submission" date="2021-05" db="EMBL/GenBank/DDBJ databases">
        <authorList>
            <person name="Alioto T."/>
            <person name="Alioto T."/>
            <person name="Gomez Garrido J."/>
        </authorList>
    </citation>
    <scope>NUCLEOTIDE SEQUENCE</scope>
</reference>
<dbReference type="EMBL" id="HBUF01376192">
    <property type="protein sequence ID" value="CAG6728410.1"/>
    <property type="molecule type" value="Transcribed_RNA"/>
</dbReference>
<dbReference type="EMBL" id="HBUF01197985">
    <property type="protein sequence ID" value="CAG6660815.1"/>
    <property type="molecule type" value="Transcribed_RNA"/>
</dbReference>